<evidence type="ECO:0000259" key="4">
    <source>
        <dbReference type="Pfam" id="PF05118"/>
    </source>
</evidence>
<evidence type="ECO:0000256" key="3">
    <source>
        <dbReference type="SAM" id="Phobius"/>
    </source>
</evidence>
<keyword evidence="3" id="KW-0472">Membrane</keyword>
<feature type="domain" description="Aspartyl/asparaginy/proline hydroxylase" evidence="4">
    <location>
        <begin position="554"/>
        <end position="705"/>
    </location>
</feature>
<evidence type="ECO:0000313" key="5">
    <source>
        <dbReference type="EMBL" id="MBY07494.1"/>
    </source>
</evidence>
<comment type="similarity">
    <text evidence="1">Belongs to the aspartyl/asparaginyl beta-hydroxylase family.</text>
</comment>
<keyword evidence="3" id="KW-0812">Transmembrane</keyword>
<proteinExistence type="inferred from homology"/>
<feature type="region of interest" description="Disordered" evidence="2">
    <location>
        <begin position="263"/>
        <end position="297"/>
    </location>
</feature>
<dbReference type="SUPFAM" id="SSF51197">
    <property type="entry name" value="Clavaminate synthase-like"/>
    <property type="match status" value="1"/>
</dbReference>
<keyword evidence="3" id="KW-1133">Transmembrane helix</keyword>
<evidence type="ECO:0000256" key="2">
    <source>
        <dbReference type="SAM" id="MobiDB-lite"/>
    </source>
</evidence>
<organism evidence="5">
    <name type="scientific">Ornithodoros turicata</name>
    <dbReference type="NCBI Taxonomy" id="34597"/>
    <lineage>
        <taxon>Eukaryota</taxon>
        <taxon>Metazoa</taxon>
        <taxon>Ecdysozoa</taxon>
        <taxon>Arthropoda</taxon>
        <taxon>Chelicerata</taxon>
        <taxon>Arachnida</taxon>
        <taxon>Acari</taxon>
        <taxon>Parasitiformes</taxon>
        <taxon>Ixodida</taxon>
        <taxon>Ixodoidea</taxon>
        <taxon>Argasidae</taxon>
        <taxon>Ornithodorinae</taxon>
        <taxon>Ornithodoros</taxon>
    </lineage>
</organism>
<feature type="region of interest" description="Disordered" evidence="2">
    <location>
        <begin position="1"/>
        <end position="47"/>
    </location>
</feature>
<dbReference type="PANTHER" id="PTHR12366">
    <property type="entry name" value="ASPARTYL/ASPARAGINYL BETA-HYDROXYLASE"/>
    <property type="match status" value="1"/>
</dbReference>
<reference evidence="5" key="1">
    <citation type="submission" date="2018-03" db="EMBL/GenBank/DDBJ databases">
        <title>The relapsing fever spirochete Borrelia turicatae persists in the highly oxidative environment of its soft-bodied tick vector.</title>
        <authorList>
            <person name="Bourret T.J."/>
            <person name="Boyle W.K."/>
            <person name="Valenzuela J.G."/>
            <person name="Oliveira F."/>
            <person name="Lopez J.E."/>
        </authorList>
    </citation>
    <scope>NUCLEOTIDE SEQUENCE</scope>
    <source>
        <strain evidence="5">Kansas strain/isolate</strain>
        <tissue evidence="5">Salivary glands</tissue>
    </source>
</reference>
<dbReference type="Gene3D" id="1.25.40.10">
    <property type="entry name" value="Tetratricopeptide repeat domain"/>
    <property type="match status" value="1"/>
</dbReference>
<dbReference type="GO" id="GO:0062101">
    <property type="term" value="F:peptidyl-aspartic acid 3-dioxygenase activity"/>
    <property type="evidence" value="ECO:0007669"/>
    <property type="project" value="InterPro"/>
</dbReference>
<dbReference type="Pfam" id="PF13432">
    <property type="entry name" value="TPR_16"/>
    <property type="match status" value="1"/>
</dbReference>
<sequence length="718" mass="80062">MSDREPRSRRKRKAAQEKAALEPTVHPKLPSEKETSKGSRTEEDVQERRSSTVKIAFVLVFTALGFALAAVIFSLYGVTGHRDADDSLVYPQAEPLYEDDIAVQNEINEFLDRPVSVEENYATVGNAPSESSSSSQVLYGSADESHASAENTVEIQPSMSEPVAVEMTHAESVVTVDAPIPVHTVIESESRELLYEDSSETEASAVQLESLLSTEESAVADEVSIAAHLEIETSSFSESTPRADVTTHQGDDEIIPTTLVQAGGSDFPEASHASSATVESVVESLPSTFQEEPSEADAQGESIERHLEEAEELLEKFPEKALAQFNSILGTDSLNPRATYGKGRALEKLAEIKKSNAIVEDAIKAYLDTMSLPKVPNELYLEAGKRCADRMRFLGAYKRALRLQLEMSEKLPENVGVKNQIAVSYLMMGRGKEAAKVLEEVLQRDKENGFAKVHYGFILKTERNDMEGAIKYMREGIATKEPGVTDGRFYFHLGDALARTGRAKEAEAVYKEGVKEGLFFSVYQRSLYNVRGLKAQPWWRAGETPYAASIRELERNWKEIRDEAISLMDDRGFLPESENLRDTGDWRQFEMFSRGRKLDQNCQRAPKTCALVSKIPDAANCKRGQVKFSIMHPGTHVWAHTGPTNCRLRAHLGLVVPPKVRIRVANDTRTWKVGKFIIFDDSFEHEVWHEGESFRLVLIMDLWHPDLTPHQKATLAPI</sequence>
<dbReference type="PANTHER" id="PTHR12366:SF29">
    <property type="entry name" value="ASPARTYL BETA-HYDROXYLASE, ISOFORM L"/>
    <property type="match status" value="1"/>
</dbReference>
<accession>A0A2R5LD87</accession>
<dbReference type="InterPro" id="IPR027443">
    <property type="entry name" value="IPNS-like_sf"/>
</dbReference>
<dbReference type="Gene3D" id="2.60.120.330">
    <property type="entry name" value="B-lactam Antibiotic, Isopenicillin N Synthase, Chain"/>
    <property type="match status" value="1"/>
</dbReference>
<dbReference type="AlphaFoldDB" id="A0A2R5LD87"/>
<dbReference type="GO" id="GO:0005783">
    <property type="term" value="C:endoplasmic reticulum"/>
    <property type="evidence" value="ECO:0007669"/>
    <property type="project" value="TreeGrafter"/>
</dbReference>
<name>A0A2R5LD87_9ACAR</name>
<dbReference type="SUPFAM" id="SSF48452">
    <property type="entry name" value="TPR-like"/>
    <property type="match status" value="1"/>
</dbReference>
<dbReference type="InterPro" id="IPR011990">
    <property type="entry name" value="TPR-like_helical_dom_sf"/>
</dbReference>
<dbReference type="InterPro" id="IPR039038">
    <property type="entry name" value="ASPH"/>
</dbReference>
<feature type="transmembrane region" description="Helical" evidence="3">
    <location>
        <begin position="55"/>
        <end position="78"/>
    </location>
</feature>
<dbReference type="EMBL" id="GGLE01003368">
    <property type="protein sequence ID" value="MBY07494.1"/>
    <property type="molecule type" value="Transcribed_RNA"/>
</dbReference>
<feature type="compositionally biased region" description="Low complexity" evidence="2">
    <location>
        <begin position="270"/>
        <end position="284"/>
    </location>
</feature>
<protein>
    <submittedName>
        <fullName evidence="5">Putative aspartyl beta-hydroxylase</fullName>
    </submittedName>
</protein>
<feature type="compositionally biased region" description="Basic and acidic residues" evidence="2">
    <location>
        <begin position="29"/>
        <end position="47"/>
    </location>
</feature>
<dbReference type="Pfam" id="PF05118">
    <property type="entry name" value="Asp_Arg_Hydrox"/>
    <property type="match status" value="1"/>
</dbReference>
<evidence type="ECO:0000256" key="1">
    <source>
        <dbReference type="ARBA" id="ARBA00007730"/>
    </source>
</evidence>
<dbReference type="InterPro" id="IPR007803">
    <property type="entry name" value="Asp/Arg/Pro-Hydrxlase"/>
</dbReference>